<evidence type="ECO:0000313" key="2">
    <source>
        <dbReference type="Proteomes" id="UP000828941"/>
    </source>
</evidence>
<sequence length="683" mass="77685">MDILINPVTSLVQRLVDGLIQESYFCHCFNPIVEDFEKEKGNLIAIQKTVQKDVETAKNACQEIEEKVKKWQLDASNLIEEDTKTKQKCLFNLCPNCTWQYWRGKDLVQKKVDITKLIENSNFTKVGRAIQGPRMKFYSSQDYIDFESRKSAKKQLIDALADRSNYLIGLQGMGGCGKSELVKQVGNEVQNLEPKLFERVIYVVVSSSPDVSKIQHDIARHLGLTLEEGKISEHPEKLWSRLTNGEKILIVIDDIWEDLNLKDKGIPLGEDHNGCCVLITTCNNGKRVAQGDDDLSNDFKNVGQMIVEECQSLAIVIVVVASTLREKLRLLGLINCKLKKNPWKVISKLSKIEELYFMGNGPDDGSDWGILTGFFAELFDINSVVQPLQRYRIDIRDSSASDVRTRLLSEDDSTSRVLIVDHFPGFDSHATIIDLVRRAEILQLRNIQGGYKSVTPDVVEAIGDMNELIHLDLDSCSEIKYLIDTATTISFHGATIFNKLVKLDLANMNQLMELCHDTPSNLFRELQDLRISCCDKLDDTLFAGNLILIRLEELYIFSCSILKSMFSLLTAKSLVHLKRLEIFSCNQLKRIITNKPEEEEEEIADDHRQQIHHSFFPKLNRLDINGCNQLEYIFPFSSVPTLLSLENICIRSCFPTEVHVWAISQYRSTFASERSEGNLASYV</sequence>
<comment type="caution">
    <text evidence="1">The sequence shown here is derived from an EMBL/GenBank/DDBJ whole genome shotgun (WGS) entry which is preliminary data.</text>
</comment>
<keyword evidence="2" id="KW-1185">Reference proteome</keyword>
<dbReference type="Proteomes" id="UP000828941">
    <property type="component" value="Chromosome 10"/>
</dbReference>
<protein>
    <submittedName>
        <fullName evidence="1">Uncharacterized protein</fullName>
    </submittedName>
</protein>
<reference evidence="1 2" key="1">
    <citation type="journal article" date="2022" name="DNA Res.">
        <title>Chromosomal-level genome assembly of the orchid tree Bauhinia variegata (Leguminosae; Cercidoideae) supports the allotetraploid origin hypothesis of Bauhinia.</title>
        <authorList>
            <person name="Zhong Y."/>
            <person name="Chen Y."/>
            <person name="Zheng D."/>
            <person name="Pang J."/>
            <person name="Liu Y."/>
            <person name="Luo S."/>
            <person name="Meng S."/>
            <person name="Qian L."/>
            <person name="Wei D."/>
            <person name="Dai S."/>
            <person name="Zhou R."/>
        </authorList>
    </citation>
    <scope>NUCLEOTIDE SEQUENCE [LARGE SCALE GENOMIC DNA]</scope>
    <source>
        <strain evidence="1">BV-YZ2020</strain>
    </source>
</reference>
<evidence type="ECO:0000313" key="1">
    <source>
        <dbReference type="EMBL" id="KAI4315927.1"/>
    </source>
</evidence>
<dbReference type="EMBL" id="CM039435">
    <property type="protein sequence ID" value="KAI4315927.1"/>
    <property type="molecule type" value="Genomic_DNA"/>
</dbReference>
<gene>
    <name evidence="1" type="ORF">L6164_023955</name>
</gene>
<proteinExistence type="predicted"/>
<name>A0ACB9LW37_BAUVA</name>
<accession>A0ACB9LW37</accession>
<organism evidence="1 2">
    <name type="scientific">Bauhinia variegata</name>
    <name type="common">Purple orchid tree</name>
    <name type="synonym">Phanera variegata</name>
    <dbReference type="NCBI Taxonomy" id="167791"/>
    <lineage>
        <taxon>Eukaryota</taxon>
        <taxon>Viridiplantae</taxon>
        <taxon>Streptophyta</taxon>
        <taxon>Embryophyta</taxon>
        <taxon>Tracheophyta</taxon>
        <taxon>Spermatophyta</taxon>
        <taxon>Magnoliopsida</taxon>
        <taxon>eudicotyledons</taxon>
        <taxon>Gunneridae</taxon>
        <taxon>Pentapetalae</taxon>
        <taxon>rosids</taxon>
        <taxon>fabids</taxon>
        <taxon>Fabales</taxon>
        <taxon>Fabaceae</taxon>
        <taxon>Cercidoideae</taxon>
        <taxon>Cercideae</taxon>
        <taxon>Bauhiniinae</taxon>
        <taxon>Bauhinia</taxon>
    </lineage>
</organism>